<reference evidence="1" key="1">
    <citation type="submission" date="2014-11" db="EMBL/GenBank/DDBJ databases">
        <authorList>
            <person name="Amaro Gonzalez C."/>
        </authorList>
    </citation>
    <scope>NUCLEOTIDE SEQUENCE</scope>
</reference>
<organism evidence="1">
    <name type="scientific">Anguilla anguilla</name>
    <name type="common">European freshwater eel</name>
    <name type="synonym">Muraena anguilla</name>
    <dbReference type="NCBI Taxonomy" id="7936"/>
    <lineage>
        <taxon>Eukaryota</taxon>
        <taxon>Metazoa</taxon>
        <taxon>Chordata</taxon>
        <taxon>Craniata</taxon>
        <taxon>Vertebrata</taxon>
        <taxon>Euteleostomi</taxon>
        <taxon>Actinopterygii</taxon>
        <taxon>Neopterygii</taxon>
        <taxon>Teleostei</taxon>
        <taxon>Anguilliformes</taxon>
        <taxon>Anguillidae</taxon>
        <taxon>Anguilla</taxon>
    </lineage>
</organism>
<evidence type="ECO:0000313" key="1">
    <source>
        <dbReference type="EMBL" id="JAH65891.1"/>
    </source>
</evidence>
<sequence length="13" mass="1610">MIRRSTHQSTFVF</sequence>
<proteinExistence type="predicted"/>
<reference evidence="1" key="2">
    <citation type="journal article" date="2015" name="Fish Shellfish Immunol.">
        <title>Early steps in the European eel (Anguilla anguilla)-Vibrio vulnificus interaction in the gills: Role of the RtxA13 toxin.</title>
        <authorList>
            <person name="Callol A."/>
            <person name="Pajuelo D."/>
            <person name="Ebbesson L."/>
            <person name="Teles M."/>
            <person name="MacKenzie S."/>
            <person name="Amaro C."/>
        </authorList>
    </citation>
    <scope>NUCLEOTIDE SEQUENCE</scope>
</reference>
<accession>A0A0E9UJL3</accession>
<protein>
    <submittedName>
        <fullName evidence="1">Uncharacterized protein</fullName>
    </submittedName>
</protein>
<name>A0A0E9UJL3_ANGAN</name>
<dbReference type="EMBL" id="GBXM01042686">
    <property type="protein sequence ID" value="JAH65891.1"/>
    <property type="molecule type" value="Transcribed_RNA"/>
</dbReference>